<proteinExistence type="predicted"/>
<evidence type="ECO:0000256" key="1">
    <source>
        <dbReference type="SAM" id="MobiDB-lite"/>
    </source>
</evidence>
<protein>
    <recommendedName>
        <fullName evidence="3">Reverse transcriptase domain-containing protein</fullName>
    </recommendedName>
</protein>
<sequence>MPNAQDRITGVKSTLLPTPRNFQKKGVGTENKPLEKGPEHAYLAYKFTDEIFPLKDPEGHLITEVTEKATFLFNGTSLIPTNADLGDIPTSLATPDCPPFPDITKHKVSSAIKKLPNKKAAGPDNTPNKLLKIARGAITPHLTIIFNTCLKTHHFPPQWKEALTAIIRKAGKGDYTDPNAYWPIALLNTLGKVFEKIINNRLTYWSKQTNTLHPGHLEENQVKVLTTLSPCSPPGYTHNGRRIRLYWDYSLMSSRHILQCIERLVHSLRKKSCPTYLYLIINSFLTDRTTRLRIDKYISQEFPIPNSLPQGSPLSVTLYLLLPTRPPLDNDAISIAYIDNVTHLVAKPTADQGMKSLEATFQHSEDWRKQHGAIFDPKKAKAIAFTKRKMNQPSIQLGNQLLDFEKKVKWLGITLTPTLTPGEHLKNLKKCFNDTLAQLTRISRPTFRLNQKESRQLILAVLLTWILHGSILWFTMKNKTGVNKLLDTWHHRATRLSMGMMRQTPIAFIKHFGNIPDFTNQHITTST</sequence>
<evidence type="ECO:0000313" key="4">
    <source>
        <dbReference type="EMBL" id="MBW0498141.1"/>
    </source>
</evidence>
<keyword evidence="2" id="KW-0812">Transmembrane</keyword>
<evidence type="ECO:0000313" key="5">
    <source>
        <dbReference type="Proteomes" id="UP000765509"/>
    </source>
</evidence>
<feature type="domain" description="Reverse transcriptase" evidence="3">
    <location>
        <begin position="264"/>
        <end position="415"/>
    </location>
</feature>
<accession>A0A9Q3DCY0</accession>
<reference evidence="4" key="1">
    <citation type="submission" date="2021-03" db="EMBL/GenBank/DDBJ databases">
        <title>Draft genome sequence of rust myrtle Austropuccinia psidii MF-1, a brazilian biotype.</title>
        <authorList>
            <person name="Quecine M.C."/>
            <person name="Pachon D.M.R."/>
            <person name="Bonatelli M.L."/>
            <person name="Correr F.H."/>
            <person name="Franceschini L.M."/>
            <person name="Leite T.F."/>
            <person name="Margarido G.R.A."/>
            <person name="Almeida C.A."/>
            <person name="Ferrarezi J.A."/>
            <person name="Labate C.A."/>
        </authorList>
    </citation>
    <scope>NUCLEOTIDE SEQUENCE</scope>
    <source>
        <strain evidence="4">MF-1</strain>
    </source>
</reference>
<dbReference type="PANTHER" id="PTHR33481">
    <property type="entry name" value="REVERSE TRANSCRIPTASE"/>
    <property type="match status" value="1"/>
</dbReference>
<keyword evidence="2" id="KW-1133">Transmembrane helix</keyword>
<evidence type="ECO:0000256" key="2">
    <source>
        <dbReference type="SAM" id="Phobius"/>
    </source>
</evidence>
<keyword evidence="2" id="KW-0472">Membrane</keyword>
<dbReference type="PANTHER" id="PTHR33481:SF1">
    <property type="entry name" value="ENDONUCLEASE_EXONUCLEASE_PHOSPHATASE DOMAIN-CONTAINING PROTEIN-RELATED"/>
    <property type="match status" value="1"/>
</dbReference>
<feature type="transmembrane region" description="Helical" evidence="2">
    <location>
        <begin position="457"/>
        <end position="476"/>
    </location>
</feature>
<organism evidence="4 5">
    <name type="scientific">Austropuccinia psidii MF-1</name>
    <dbReference type="NCBI Taxonomy" id="1389203"/>
    <lineage>
        <taxon>Eukaryota</taxon>
        <taxon>Fungi</taxon>
        <taxon>Dikarya</taxon>
        <taxon>Basidiomycota</taxon>
        <taxon>Pucciniomycotina</taxon>
        <taxon>Pucciniomycetes</taxon>
        <taxon>Pucciniales</taxon>
        <taxon>Sphaerophragmiaceae</taxon>
        <taxon>Austropuccinia</taxon>
    </lineage>
</organism>
<dbReference type="Proteomes" id="UP000765509">
    <property type="component" value="Unassembled WGS sequence"/>
</dbReference>
<dbReference type="OrthoDB" id="3044497at2759"/>
<name>A0A9Q3DCY0_9BASI</name>
<dbReference type="EMBL" id="AVOT02014580">
    <property type="protein sequence ID" value="MBW0498141.1"/>
    <property type="molecule type" value="Genomic_DNA"/>
</dbReference>
<comment type="caution">
    <text evidence="4">The sequence shown here is derived from an EMBL/GenBank/DDBJ whole genome shotgun (WGS) entry which is preliminary data.</text>
</comment>
<feature type="region of interest" description="Disordered" evidence="1">
    <location>
        <begin position="16"/>
        <end position="35"/>
    </location>
</feature>
<dbReference type="AlphaFoldDB" id="A0A9Q3DCY0"/>
<keyword evidence="5" id="KW-1185">Reference proteome</keyword>
<evidence type="ECO:0000259" key="3">
    <source>
        <dbReference type="Pfam" id="PF00078"/>
    </source>
</evidence>
<dbReference type="Pfam" id="PF00078">
    <property type="entry name" value="RVT_1"/>
    <property type="match status" value="1"/>
</dbReference>
<gene>
    <name evidence="4" type="ORF">O181_037856</name>
</gene>
<dbReference type="InterPro" id="IPR000477">
    <property type="entry name" value="RT_dom"/>
</dbReference>